<dbReference type="GO" id="GO:0003723">
    <property type="term" value="F:RNA binding"/>
    <property type="evidence" value="ECO:0007669"/>
    <property type="project" value="UniProtKB-UniRule"/>
</dbReference>
<evidence type="ECO:0000256" key="10">
    <source>
        <dbReference type="SAM" id="MobiDB-lite"/>
    </source>
</evidence>
<dbReference type="FunFam" id="3.30.730.10:FF:000001">
    <property type="entry name" value="Ethylene-responsive transcription factor 2"/>
    <property type="match status" value="2"/>
</dbReference>
<feature type="region of interest" description="Disordered" evidence="10">
    <location>
        <begin position="292"/>
        <end position="312"/>
    </location>
</feature>
<feature type="region of interest" description="Disordered" evidence="10">
    <location>
        <begin position="171"/>
        <end position="279"/>
    </location>
</feature>
<keyword evidence="2" id="KW-0611">Plant defense</keyword>
<sequence length="971" mass="105293">MEVGNELSTHFPESALRAVAGSLFPNLQSIDLRAPLIYGMKESSNSHCSGSGGGGANSIYRGVRKRKWGNWVSEIRESGKKTRIWLGSFQTPEMAATAYDAAAFHLRGHGARLNFPELANRFPHPASSSVVDIRLAAQQAAALGLRQLLWASTPVPSSPAPLDHKRKHEDLEPETLMADSNVNENKPDSIKRAEEEAVEGGGSEESEAQRPCLVENLNGSVAENEVQEEKVDELMEEDAEKPSAENNNTESADTQQPTEGASETVNNEQASFTDDHQKQDIQPNSIAYPQLESAQEQPSGGELQEPPSAEVPQQGFFSSVEEQPVSETQTMSRKMEVPNNKVGVLIGKAGDTIRFLQINSGAEIQITRDGEADPYSSTRPVELIGTLENINKAEKLIKDVIEEADAGGCPALVARGFSTVQAAGAADQILIQVPNEKNPHYGRLRVHFFPTNYQSGGSNPQSEPHITDLQAPLIYGMKESSNSHSSGSGGGGAGSTYRGVRKRKGGKWVSEIREPGHRSRIWLGSFETPEMAATAYDAAAFHFRGHGARLNFPELANRLPHPASLSVEHIRLAAQQAAALGLRKLLCASTQIPSSPAPLDHKRKHEDLEPETLMADSNANENKLDSIKRAEEEVEEKEEEAVEGGGSDESEAKRPRLEEKLNSSVAENGVQEEKGDELAEEGAEKPSEENNNTEPVDTQQSTEGASETVNNEQVPSTDDHEKEDIQPPSIANPQLESAREQPCRRELQEPPSAEVPQQGDFSSVEEQPVSESQTMSRKMEVPNNKVGVLIGQAGDTIWFLQINSGAKVQITRDGEADPYSSTRPVELIGTLENINKAEKLIKDVIEEADAGGSPAHVARGFSTVQAAGAADQILIQVPNEKVRVIIGKGGETIRSLQTRSGARIQLLPQCLPDGDQSKERTVHVSGDKKQNEMAREMIKEVMSQNMAECIASFVFASNIGKESGKADLNLN</sequence>
<dbReference type="InterPro" id="IPR004087">
    <property type="entry name" value="KH_dom"/>
</dbReference>
<dbReference type="SMART" id="SM00380">
    <property type="entry name" value="AP2"/>
    <property type="match status" value="2"/>
</dbReference>
<dbReference type="STRING" id="542762.A0A4S4EK18"/>
<evidence type="ECO:0000256" key="3">
    <source>
        <dbReference type="ARBA" id="ARBA00023015"/>
    </source>
</evidence>
<evidence type="ECO:0000313" key="13">
    <source>
        <dbReference type="Proteomes" id="UP000306102"/>
    </source>
</evidence>
<feature type="domain" description="AP2/ERF" evidence="11">
    <location>
        <begin position="496"/>
        <end position="553"/>
    </location>
</feature>
<dbReference type="AlphaFoldDB" id="A0A4S4EK18"/>
<dbReference type="InterPro" id="IPR051032">
    <property type="entry name" value="AP2/ERF_TF_ERF_subfamily"/>
</dbReference>
<dbReference type="SMART" id="SM00322">
    <property type="entry name" value="KH"/>
    <property type="match status" value="3"/>
</dbReference>
<feature type="compositionally biased region" description="Acidic residues" evidence="10">
    <location>
        <begin position="632"/>
        <end position="649"/>
    </location>
</feature>
<dbReference type="SUPFAM" id="SSF54791">
    <property type="entry name" value="Eukaryotic type KH-domain (KH-domain type I)"/>
    <property type="match status" value="3"/>
</dbReference>
<evidence type="ECO:0000256" key="6">
    <source>
        <dbReference type="ARBA" id="ARBA00023163"/>
    </source>
</evidence>
<evidence type="ECO:0000259" key="11">
    <source>
        <dbReference type="PROSITE" id="PS51032"/>
    </source>
</evidence>
<dbReference type="GO" id="GO:0003700">
    <property type="term" value="F:DNA-binding transcription factor activity"/>
    <property type="evidence" value="ECO:0007669"/>
    <property type="project" value="InterPro"/>
</dbReference>
<dbReference type="Gene3D" id="3.30.730.10">
    <property type="entry name" value="AP2/ERF domain"/>
    <property type="match status" value="2"/>
</dbReference>
<evidence type="ECO:0000313" key="12">
    <source>
        <dbReference type="EMBL" id="THG16921.1"/>
    </source>
</evidence>
<feature type="compositionally biased region" description="Basic and acidic residues" evidence="10">
    <location>
        <begin position="737"/>
        <end position="748"/>
    </location>
</feature>
<dbReference type="GO" id="GO:0006952">
    <property type="term" value="P:defense response"/>
    <property type="evidence" value="ECO:0007669"/>
    <property type="project" value="UniProtKB-KW"/>
</dbReference>
<dbReference type="InterPro" id="IPR036612">
    <property type="entry name" value="KH_dom_type_1_sf"/>
</dbReference>
<feature type="compositionally biased region" description="Low complexity" evidence="10">
    <location>
        <begin position="762"/>
        <end position="773"/>
    </location>
</feature>
<name>A0A4S4EK18_CAMSN</name>
<dbReference type="GO" id="GO:0003677">
    <property type="term" value="F:DNA binding"/>
    <property type="evidence" value="ECO:0007669"/>
    <property type="project" value="UniProtKB-KW"/>
</dbReference>
<dbReference type="PRINTS" id="PR00367">
    <property type="entry name" value="ETHRSPELEMNT"/>
</dbReference>
<dbReference type="PROSITE" id="PS50084">
    <property type="entry name" value="KH_TYPE_1"/>
    <property type="match status" value="3"/>
</dbReference>
<keyword evidence="6" id="KW-0804">Transcription</keyword>
<feature type="domain" description="AP2/ERF" evidence="11">
    <location>
        <begin position="59"/>
        <end position="116"/>
    </location>
</feature>
<proteinExistence type="inferred from homology"/>
<feature type="compositionally biased region" description="Polar residues" evidence="10">
    <location>
        <begin position="244"/>
        <end position="272"/>
    </location>
</feature>
<dbReference type="InterPro" id="IPR036955">
    <property type="entry name" value="AP2/ERF_dom_sf"/>
</dbReference>
<dbReference type="EMBL" id="SDRB02003775">
    <property type="protein sequence ID" value="THG16921.1"/>
    <property type="molecule type" value="Genomic_DNA"/>
</dbReference>
<organism evidence="12 13">
    <name type="scientific">Camellia sinensis var. sinensis</name>
    <name type="common">China tea</name>
    <dbReference type="NCBI Taxonomy" id="542762"/>
    <lineage>
        <taxon>Eukaryota</taxon>
        <taxon>Viridiplantae</taxon>
        <taxon>Streptophyta</taxon>
        <taxon>Embryophyta</taxon>
        <taxon>Tracheophyta</taxon>
        <taxon>Spermatophyta</taxon>
        <taxon>Magnoliopsida</taxon>
        <taxon>eudicotyledons</taxon>
        <taxon>Gunneridae</taxon>
        <taxon>Pentapetalae</taxon>
        <taxon>asterids</taxon>
        <taxon>Ericales</taxon>
        <taxon>Theaceae</taxon>
        <taxon>Camellia</taxon>
    </lineage>
</organism>
<dbReference type="InterPro" id="IPR004088">
    <property type="entry name" value="KH_dom_type_1"/>
</dbReference>
<protein>
    <recommendedName>
        <fullName evidence="11">AP2/ERF domain-containing protein</fullName>
    </recommendedName>
</protein>
<feature type="compositionally biased region" description="Acidic residues" evidence="10">
    <location>
        <begin position="196"/>
        <end position="206"/>
    </location>
</feature>
<keyword evidence="9" id="KW-0694">RNA-binding</keyword>
<dbReference type="SUPFAM" id="SSF54171">
    <property type="entry name" value="DNA-binding domain"/>
    <property type="match status" value="2"/>
</dbReference>
<dbReference type="InterPro" id="IPR001471">
    <property type="entry name" value="AP2/ERF_dom"/>
</dbReference>
<dbReference type="PANTHER" id="PTHR31985">
    <property type="entry name" value="ETHYLENE-RESPONSIVE TRANSCRIPTION FACTOR ERF042-RELATED"/>
    <property type="match status" value="1"/>
</dbReference>
<dbReference type="Pfam" id="PF00013">
    <property type="entry name" value="KH_1"/>
    <property type="match status" value="3"/>
</dbReference>
<feature type="region of interest" description="Disordered" evidence="10">
    <location>
        <begin position="478"/>
        <end position="500"/>
    </location>
</feature>
<feature type="compositionally biased region" description="Polar residues" evidence="10">
    <location>
        <begin position="689"/>
        <end position="716"/>
    </location>
</feature>
<evidence type="ECO:0000256" key="1">
    <source>
        <dbReference type="ARBA" id="ARBA00004123"/>
    </source>
</evidence>
<dbReference type="Gene3D" id="3.30.1370.10">
    <property type="entry name" value="K Homology domain, type 1"/>
    <property type="match status" value="3"/>
</dbReference>
<accession>A0A4S4EK18</accession>
<gene>
    <name evidence="12" type="ORF">TEA_015726</name>
</gene>
<evidence type="ECO:0000256" key="8">
    <source>
        <dbReference type="ARBA" id="ARBA00024343"/>
    </source>
</evidence>
<dbReference type="Proteomes" id="UP000306102">
    <property type="component" value="Unassembled WGS sequence"/>
</dbReference>
<dbReference type="CDD" id="cd00018">
    <property type="entry name" value="AP2"/>
    <property type="match status" value="2"/>
</dbReference>
<evidence type="ECO:0000256" key="2">
    <source>
        <dbReference type="ARBA" id="ARBA00022821"/>
    </source>
</evidence>
<comment type="similarity">
    <text evidence="8">Belongs to the AP2/ERF transcription factor family. ERF subfamily.</text>
</comment>
<feature type="compositionally biased region" description="Basic and acidic residues" evidence="10">
    <location>
        <begin position="650"/>
        <end position="661"/>
    </location>
</feature>
<keyword evidence="3" id="KW-0805">Transcription regulation</keyword>
<keyword evidence="5" id="KW-0010">Activator</keyword>
<feature type="compositionally biased region" description="Basic and acidic residues" evidence="10">
    <location>
        <begin position="671"/>
        <end position="688"/>
    </location>
</feature>
<keyword evidence="13" id="KW-1185">Reference proteome</keyword>
<keyword evidence="4" id="KW-0238">DNA-binding</keyword>
<comment type="subcellular location">
    <subcellularLocation>
        <location evidence="1">Nucleus</location>
    </subcellularLocation>
</comment>
<dbReference type="PANTHER" id="PTHR31985:SF111">
    <property type="entry name" value="ETHYLENE-RESPONSIVE TRANSCRIPTION FACTOR ERF021"/>
    <property type="match status" value="1"/>
</dbReference>
<reference evidence="12 13" key="1">
    <citation type="journal article" date="2018" name="Proc. Natl. Acad. Sci. U.S.A.">
        <title>Draft genome sequence of Camellia sinensis var. sinensis provides insights into the evolution of the tea genome and tea quality.</title>
        <authorList>
            <person name="Wei C."/>
            <person name="Yang H."/>
            <person name="Wang S."/>
            <person name="Zhao J."/>
            <person name="Liu C."/>
            <person name="Gao L."/>
            <person name="Xia E."/>
            <person name="Lu Y."/>
            <person name="Tai Y."/>
            <person name="She G."/>
            <person name="Sun J."/>
            <person name="Cao H."/>
            <person name="Tong W."/>
            <person name="Gao Q."/>
            <person name="Li Y."/>
            <person name="Deng W."/>
            <person name="Jiang X."/>
            <person name="Wang W."/>
            <person name="Chen Q."/>
            <person name="Zhang S."/>
            <person name="Li H."/>
            <person name="Wu J."/>
            <person name="Wang P."/>
            <person name="Li P."/>
            <person name="Shi C."/>
            <person name="Zheng F."/>
            <person name="Jian J."/>
            <person name="Huang B."/>
            <person name="Shan D."/>
            <person name="Shi M."/>
            <person name="Fang C."/>
            <person name="Yue Y."/>
            <person name="Li F."/>
            <person name="Li D."/>
            <person name="Wei S."/>
            <person name="Han B."/>
            <person name="Jiang C."/>
            <person name="Yin Y."/>
            <person name="Xia T."/>
            <person name="Zhang Z."/>
            <person name="Bennetzen J.L."/>
            <person name="Zhao S."/>
            <person name="Wan X."/>
        </authorList>
    </citation>
    <scope>NUCLEOTIDE SEQUENCE [LARGE SCALE GENOMIC DNA]</scope>
    <source>
        <strain evidence="13">cv. Shuchazao</strain>
        <tissue evidence="12">Leaf</tissue>
    </source>
</reference>
<evidence type="ECO:0000256" key="7">
    <source>
        <dbReference type="ARBA" id="ARBA00023242"/>
    </source>
</evidence>
<evidence type="ECO:0000256" key="9">
    <source>
        <dbReference type="PROSITE-ProRule" id="PRU00117"/>
    </source>
</evidence>
<evidence type="ECO:0000256" key="4">
    <source>
        <dbReference type="ARBA" id="ARBA00023125"/>
    </source>
</evidence>
<dbReference type="InterPro" id="IPR016177">
    <property type="entry name" value="DNA-bd_dom_sf"/>
</dbReference>
<feature type="compositionally biased region" description="Basic and acidic residues" evidence="10">
    <location>
        <begin position="185"/>
        <end position="195"/>
    </location>
</feature>
<dbReference type="CDD" id="cd00105">
    <property type="entry name" value="KH-I"/>
    <property type="match status" value="1"/>
</dbReference>
<dbReference type="GO" id="GO:0005634">
    <property type="term" value="C:nucleus"/>
    <property type="evidence" value="ECO:0007669"/>
    <property type="project" value="UniProtKB-SubCell"/>
</dbReference>
<evidence type="ECO:0000256" key="5">
    <source>
        <dbReference type="ARBA" id="ARBA00023159"/>
    </source>
</evidence>
<feature type="region of interest" description="Disordered" evidence="10">
    <location>
        <begin position="630"/>
        <end position="778"/>
    </location>
</feature>
<keyword evidence="7" id="KW-0539">Nucleus</keyword>
<comment type="caution">
    <text evidence="12">The sequence shown here is derived from an EMBL/GenBank/DDBJ whole genome shotgun (WGS) entry which is preliminary data.</text>
</comment>
<dbReference type="Pfam" id="PF00847">
    <property type="entry name" value="AP2"/>
    <property type="match status" value="2"/>
</dbReference>
<dbReference type="PROSITE" id="PS51032">
    <property type="entry name" value="AP2_ERF"/>
    <property type="match status" value="2"/>
</dbReference>